<feature type="region of interest" description="Disordered" evidence="1">
    <location>
        <begin position="101"/>
        <end position="128"/>
    </location>
</feature>
<name>A0A2C5YUS0_9HYPO</name>
<dbReference type="EMBL" id="NJES01000519">
    <property type="protein sequence ID" value="PHH71373.1"/>
    <property type="molecule type" value="Genomic_DNA"/>
</dbReference>
<protein>
    <submittedName>
        <fullName evidence="2">Uncharacterized protein</fullName>
    </submittedName>
</protein>
<organism evidence="2 3">
    <name type="scientific">Ophiocordyceps camponoti-rufipedis</name>
    <dbReference type="NCBI Taxonomy" id="2004952"/>
    <lineage>
        <taxon>Eukaryota</taxon>
        <taxon>Fungi</taxon>
        <taxon>Dikarya</taxon>
        <taxon>Ascomycota</taxon>
        <taxon>Pezizomycotina</taxon>
        <taxon>Sordariomycetes</taxon>
        <taxon>Hypocreomycetidae</taxon>
        <taxon>Hypocreales</taxon>
        <taxon>Ophiocordycipitaceae</taxon>
        <taxon>Ophiocordyceps</taxon>
    </lineage>
</organism>
<dbReference type="AlphaFoldDB" id="A0A2C5YUS0"/>
<evidence type="ECO:0000313" key="2">
    <source>
        <dbReference type="EMBL" id="PHH71373.1"/>
    </source>
</evidence>
<gene>
    <name evidence="2" type="ORF">CDD80_5314</name>
</gene>
<reference evidence="2 3" key="1">
    <citation type="submission" date="2017-06" db="EMBL/GenBank/DDBJ databases">
        <title>Ant-infecting Ophiocordyceps genomes reveal a high diversity of potential behavioral manipulation genes and a possible major role for enterotoxins.</title>
        <authorList>
            <person name="De Bekker C."/>
            <person name="Evans H.C."/>
            <person name="Brachmann A."/>
            <person name="Hughes D.P."/>
        </authorList>
    </citation>
    <scope>NUCLEOTIDE SEQUENCE [LARGE SCALE GENOMIC DNA]</scope>
    <source>
        <strain evidence="2 3">Map16</strain>
    </source>
</reference>
<evidence type="ECO:0000256" key="1">
    <source>
        <dbReference type="SAM" id="MobiDB-lite"/>
    </source>
</evidence>
<keyword evidence="3" id="KW-1185">Reference proteome</keyword>
<proteinExistence type="predicted"/>
<dbReference type="Proteomes" id="UP000226431">
    <property type="component" value="Unassembled WGS sequence"/>
</dbReference>
<evidence type="ECO:0000313" key="3">
    <source>
        <dbReference type="Proteomes" id="UP000226431"/>
    </source>
</evidence>
<sequence>MPDHGRSSVLQLLMAAETTCLQTPSPTSDCAHLGASTDDVVDLDNVKQLPEAVPVSETELRPGRWRRPCWATAQQTSPQEGFSNPLMQILAAEVVDSHAAYSGGEHVPEAPPCPKAAKPGPQSSPVSI</sequence>
<comment type="caution">
    <text evidence="2">The sequence shown here is derived from an EMBL/GenBank/DDBJ whole genome shotgun (WGS) entry which is preliminary data.</text>
</comment>
<accession>A0A2C5YUS0</accession>